<evidence type="ECO:0000259" key="3">
    <source>
        <dbReference type="Pfam" id="PF03428"/>
    </source>
</evidence>
<feature type="compositionally biased region" description="Polar residues" evidence="2">
    <location>
        <begin position="282"/>
        <end position="292"/>
    </location>
</feature>
<feature type="compositionally biased region" description="Basic and acidic residues" evidence="2">
    <location>
        <begin position="408"/>
        <end position="417"/>
    </location>
</feature>
<evidence type="ECO:0000259" key="4">
    <source>
        <dbReference type="Pfam" id="PF11800"/>
    </source>
</evidence>
<evidence type="ECO:0000313" key="6">
    <source>
        <dbReference type="Proteomes" id="UP000186406"/>
    </source>
</evidence>
<proteinExistence type="predicted"/>
<dbReference type="NCBIfam" id="NF010396">
    <property type="entry name" value="PRK13824.1"/>
    <property type="match status" value="1"/>
</dbReference>
<name>A0A1M7ZQR3_9HYPH</name>
<organism evidence="5 6">
    <name type="scientific">Pseudoxanthobacter soli DSM 19599</name>
    <dbReference type="NCBI Taxonomy" id="1123029"/>
    <lineage>
        <taxon>Bacteria</taxon>
        <taxon>Pseudomonadati</taxon>
        <taxon>Pseudomonadota</taxon>
        <taxon>Alphaproteobacteria</taxon>
        <taxon>Hyphomicrobiales</taxon>
        <taxon>Segnochrobactraceae</taxon>
        <taxon>Pseudoxanthobacter</taxon>
    </lineage>
</organism>
<feature type="domain" description="Plasmid replication protein C N-terminal" evidence="3">
    <location>
        <begin position="13"/>
        <end position="184"/>
    </location>
</feature>
<reference evidence="5 6" key="1">
    <citation type="submission" date="2016-12" db="EMBL/GenBank/DDBJ databases">
        <authorList>
            <person name="Song W.-J."/>
            <person name="Kurnit D.M."/>
        </authorList>
    </citation>
    <scope>NUCLEOTIDE SEQUENCE [LARGE SCALE GENOMIC DNA]</scope>
    <source>
        <strain evidence="5 6">DSM 19599</strain>
    </source>
</reference>
<accession>A0A1M7ZQR3</accession>
<dbReference type="AlphaFoldDB" id="A0A1M7ZQR3"/>
<dbReference type="Pfam" id="PF03428">
    <property type="entry name" value="RP-C"/>
    <property type="match status" value="1"/>
</dbReference>
<gene>
    <name evidence="5" type="ORF">SAMN02745172_03923</name>
</gene>
<keyword evidence="6" id="KW-1185">Reference proteome</keyword>
<evidence type="ECO:0000256" key="2">
    <source>
        <dbReference type="SAM" id="MobiDB-lite"/>
    </source>
</evidence>
<feature type="compositionally biased region" description="Basic and acidic residues" evidence="2">
    <location>
        <begin position="242"/>
        <end position="256"/>
    </location>
</feature>
<evidence type="ECO:0000256" key="1">
    <source>
        <dbReference type="SAM" id="Coils"/>
    </source>
</evidence>
<dbReference type="InterPro" id="IPR047611">
    <property type="entry name" value="RepABC_RepC"/>
</dbReference>
<protein>
    <submittedName>
        <fullName evidence="5">Replication initiation protein RepC</fullName>
    </submittedName>
</protein>
<evidence type="ECO:0000313" key="5">
    <source>
        <dbReference type="EMBL" id="SHO67248.1"/>
    </source>
</evidence>
<feature type="compositionally biased region" description="Basic and acidic residues" evidence="2">
    <location>
        <begin position="265"/>
        <end position="274"/>
    </location>
</feature>
<sequence length="460" mass="50863">MVQSIVSTPFGRRSLTFASIAAQRAVAARPAKPLVHKWKLYRAIAEAKPVLGISDRALSVLSALLSCHADMELDADADLVVFPSNRELSLRAHGMAAATLRRHLAALVAAGLVIRRDSPNGKRYARKGEHGEIEVAYGFDLRPLLARADEFERLVERLRAERRQCAALRERISLHRRDIAKARDLAREEDLVDFPLLPGGKESALDRSLRGLDLATLRAVEAELDEMRANILKALQSHEKLEKSSACDSQNERHIQTQDPDSIFDEARDEKDGSAEGEAASCRTQASRQQDNGPKRAAEQTPIPLSSLSLTLAACPTVRDYARHGIASWSDLIDTADRVRVALSISQDAWTEALAVMGRERTAVSIALLLEQVDRIRSPGGYLRRLTEQARRGGYRPEASLMVLLKRRENHQPRTPERPAAMPAPRAEEPGRKPPSPPAFSPRWPDRPPTRAGYDGCRGG</sequence>
<dbReference type="STRING" id="1123029.SAMN02745172_03923"/>
<dbReference type="OrthoDB" id="7488837at2"/>
<feature type="domain" description="Plasmid replication protein C C-terminal" evidence="4">
    <location>
        <begin position="308"/>
        <end position="406"/>
    </location>
</feature>
<dbReference type="SUPFAM" id="SSF46785">
    <property type="entry name" value="Winged helix' DNA-binding domain"/>
    <property type="match status" value="1"/>
</dbReference>
<feature type="region of interest" description="Disordered" evidence="2">
    <location>
        <begin position="242"/>
        <end position="302"/>
    </location>
</feature>
<dbReference type="NCBIfam" id="NF040974">
    <property type="entry name" value="RepABC_RepC"/>
    <property type="match status" value="1"/>
</dbReference>
<dbReference type="InterPro" id="IPR005090">
    <property type="entry name" value="RepC_N"/>
</dbReference>
<dbReference type="InterPro" id="IPR021760">
    <property type="entry name" value="RepC_C"/>
</dbReference>
<dbReference type="Proteomes" id="UP000186406">
    <property type="component" value="Unassembled WGS sequence"/>
</dbReference>
<dbReference type="Pfam" id="PF11800">
    <property type="entry name" value="RP-C_C"/>
    <property type="match status" value="1"/>
</dbReference>
<dbReference type="InterPro" id="IPR036390">
    <property type="entry name" value="WH_DNA-bd_sf"/>
</dbReference>
<keyword evidence="1" id="KW-0175">Coiled coil</keyword>
<dbReference type="EMBL" id="FRXO01000012">
    <property type="protein sequence ID" value="SHO67248.1"/>
    <property type="molecule type" value="Genomic_DNA"/>
</dbReference>
<feature type="region of interest" description="Disordered" evidence="2">
    <location>
        <begin position="408"/>
        <end position="460"/>
    </location>
</feature>
<feature type="coiled-coil region" evidence="1">
    <location>
        <begin position="141"/>
        <end position="178"/>
    </location>
</feature>